<comment type="caution">
    <text evidence="1">The sequence shown here is derived from an EMBL/GenBank/DDBJ whole genome shotgun (WGS) entry which is preliminary data.</text>
</comment>
<evidence type="ECO:0000313" key="2">
    <source>
        <dbReference type="Proteomes" id="UP000325081"/>
    </source>
</evidence>
<sequence length="262" mass="30704">MREAVEPVVPSTCSIHCRTLPENGIEFVIVNCRFNQIRRGDAPVRMIFVKGTNNYIVSWKGSQARSYIQIWEGFQLLPCHCIRKVVVELSWWRWRKNERDGGQWLPSTPTGIPTLKPNIVTDVVYVWELMEDGGLRWNISLLKELFFEEDYKAILQISSINSTRSDQWSWDRNAKGEFRVAKAYSKFVEGKFRALDIAEGSGQEIKSRKTRLRTEPLFFHCKKTKQVWKLAHVSWDFSTETTTSFRMWWENLMINNGEMEGV</sequence>
<accession>A0A5A7PUA6</accession>
<reference evidence="2" key="1">
    <citation type="journal article" date="2019" name="Curr. Biol.">
        <title>Genome Sequence of Striga asiatica Provides Insight into the Evolution of Plant Parasitism.</title>
        <authorList>
            <person name="Yoshida S."/>
            <person name="Kim S."/>
            <person name="Wafula E.K."/>
            <person name="Tanskanen J."/>
            <person name="Kim Y.M."/>
            <person name="Honaas L."/>
            <person name="Yang Z."/>
            <person name="Spallek T."/>
            <person name="Conn C.E."/>
            <person name="Ichihashi Y."/>
            <person name="Cheong K."/>
            <person name="Cui S."/>
            <person name="Der J.P."/>
            <person name="Gundlach H."/>
            <person name="Jiao Y."/>
            <person name="Hori C."/>
            <person name="Ishida J.K."/>
            <person name="Kasahara H."/>
            <person name="Kiba T."/>
            <person name="Kim M.S."/>
            <person name="Koo N."/>
            <person name="Laohavisit A."/>
            <person name="Lee Y.H."/>
            <person name="Lumba S."/>
            <person name="McCourt P."/>
            <person name="Mortimer J.C."/>
            <person name="Mutuku J.M."/>
            <person name="Nomura T."/>
            <person name="Sasaki-Sekimoto Y."/>
            <person name="Seto Y."/>
            <person name="Wang Y."/>
            <person name="Wakatake T."/>
            <person name="Sakakibara H."/>
            <person name="Demura T."/>
            <person name="Yamaguchi S."/>
            <person name="Yoneyama K."/>
            <person name="Manabe R.I."/>
            <person name="Nelson D.C."/>
            <person name="Schulman A.H."/>
            <person name="Timko M.P."/>
            <person name="dePamphilis C.W."/>
            <person name="Choi D."/>
            <person name="Shirasu K."/>
        </authorList>
    </citation>
    <scope>NUCLEOTIDE SEQUENCE [LARGE SCALE GENOMIC DNA]</scope>
    <source>
        <strain evidence="2">cv. UVA1</strain>
    </source>
</reference>
<name>A0A5A7PUA6_STRAF</name>
<dbReference type="EMBL" id="BKCP01005095">
    <property type="protein sequence ID" value="GER36251.1"/>
    <property type="molecule type" value="Genomic_DNA"/>
</dbReference>
<dbReference type="Proteomes" id="UP000325081">
    <property type="component" value="Unassembled WGS sequence"/>
</dbReference>
<protein>
    <submittedName>
        <fullName evidence="1">Ribonuclease H-like superfamily protein</fullName>
    </submittedName>
</protein>
<evidence type="ECO:0000313" key="1">
    <source>
        <dbReference type="EMBL" id="GER36251.1"/>
    </source>
</evidence>
<dbReference type="AlphaFoldDB" id="A0A5A7PUA6"/>
<organism evidence="1 2">
    <name type="scientific">Striga asiatica</name>
    <name type="common">Asiatic witchweed</name>
    <name type="synonym">Buchnera asiatica</name>
    <dbReference type="NCBI Taxonomy" id="4170"/>
    <lineage>
        <taxon>Eukaryota</taxon>
        <taxon>Viridiplantae</taxon>
        <taxon>Streptophyta</taxon>
        <taxon>Embryophyta</taxon>
        <taxon>Tracheophyta</taxon>
        <taxon>Spermatophyta</taxon>
        <taxon>Magnoliopsida</taxon>
        <taxon>eudicotyledons</taxon>
        <taxon>Gunneridae</taxon>
        <taxon>Pentapetalae</taxon>
        <taxon>asterids</taxon>
        <taxon>lamiids</taxon>
        <taxon>Lamiales</taxon>
        <taxon>Orobanchaceae</taxon>
        <taxon>Buchnereae</taxon>
        <taxon>Striga</taxon>
    </lineage>
</organism>
<dbReference type="OrthoDB" id="914170at2759"/>
<proteinExistence type="predicted"/>
<keyword evidence="2" id="KW-1185">Reference proteome</keyword>
<gene>
    <name evidence="1" type="ORF">STAS_12579</name>
</gene>